<proteinExistence type="predicted"/>
<dbReference type="PANTHER" id="PTHR30296:SF0">
    <property type="entry name" value="LACTATE UTILIZATION PROTEIN A"/>
    <property type="match status" value="1"/>
</dbReference>
<dbReference type="InterPro" id="IPR004017">
    <property type="entry name" value="Cys_rich_dom"/>
</dbReference>
<comment type="caution">
    <text evidence="2">The sequence shown here is derived from an EMBL/GenBank/DDBJ whole genome shotgun (WGS) entry which is preliminary data.</text>
</comment>
<feature type="domain" description="Cysteine-rich" evidence="1">
    <location>
        <begin position="4"/>
        <end position="83"/>
    </location>
</feature>
<accession>A0A4R4NL91</accession>
<dbReference type="RefSeq" id="WP_131943203.1">
    <property type="nucleotide sequence ID" value="NZ_BAAAMX010000028.1"/>
</dbReference>
<dbReference type="OrthoDB" id="9770306at2"/>
<reference evidence="2 3" key="1">
    <citation type="submission" date="2019-03" db="EMBL/GenBank/DDBJ databases">
        <title>Draft genome sequences of novel Actinobacteria.</title>
        <authorList>
            <person name="Sahin N."/>
            <person name="Ay H."/>
            <person name="Saygin H."/>
        </authorList>
    </citation>
    <scope>NUCLEOTIDE SEQUENCE [LARGE SCALE GENOMIC DNA]</scope>
    <source>
        <strain evidence="2 3">DSM 45347</strain>
    </source>
</reference>
<dbReference type="Proteomes" id="UP000295431">
    <property type="component" value="Unassembled WGS sequence"/>
</dbReference>
<gene>
    <name evidence="2" type="ORF">E1284_28315</name>
</gene>
<protein>
    <submittedName>
        <fullName evidence="2">(Fe-S)-binding protein</fullName>
    </submittedName>
</protein>
<dbReference type="GO" id="GO:0016491">
    <property type="term" value="F:oxidoreductase activity"/>
    <property type="evidence" value="ECO:0007669"/>
    <property type="project" value="UniProtKB-ARBA"/>
</dbReference>
<dbReference type="AlphaFoldDB" id="A0A4R4NL91"/>
<organism evidence="2 3">
    <name type="scientific">Actinomadura bangladeshensis</name>
    <dbReference type="NCBI Taxonomy" id="453573"/>
    <lineage>
        <taxon>Bacteria</taxon>
        <taxon>Bacillati</taxon>
        <taxon>Actinomycetota</taxon>
        <taxon>Actinomycetes</taxon>
        <taxon>Streptosporangiales</taxon>
        <taxon>Thermomonosporaceae</taxon>
        <taxon>Actinomadura</taxon>
    </lineage>
</organism>
<feature type="domain" description="Cysteine-rich" evidence="1">
    <location>
        <begin position="132"/>
        <end position="216"/>
    </location>
</feature>
<dbReference type="EMBL" id="SMJW01000180">
    <property type="protein sequence ID" value="TDC10181.1"/>
    <property type="molecule type" value="Genomic_DNA"/>
</dbReference>
<evidence type="ECO:0000313" key="2">
    <source>
        <dbReference type="EMBL" id="TDC10181.1"/>
    </source>
</evidence>
<sequence length="242" mass="25379">MRVALSVACFDDALFPDAGRAVTVLLERLGHDVVFPSGQTCCGQIHWSAGYHREAADLARAYTAAFAGGDVVVATSASCAAAVRDAYPRLARAARDPGLARAAEGLAVYELTEFLVDVLGVTDVGAYFPHRVTYHPSCQSLRTLKAGDRPLRLLRAVQGIDLVELPNAEECCGFGGAFAMKNADVSVAMVADKVRHIRGTGADVVCAVDDSCLAHIGGALSRLRAGVRTMHLAEILASAGPS</sequence>
<dbReference type="Pfam" id="PF02754">
    <property type="entry name" value="CCG"/>
    <property type="match status" value="2"/>
</dbReference>
<evidence type="ECO:0000313" key="3">
    <source>
        <dbReference type="Proteomes" id="UP000295431"/>
    </source>
</evidence>
<keyword evidence="3" id="KW-1185">Reference proteome</keyword>
<evidence type="ECO:0000259" key="1">
    <source>
        <dbReference type="Pfam" id="PF02754"/>
    </source>
</evidence>
<name>A0A4R4NL91_9ACTN</name>
<dbReference type="PANTHER" id="PTHR30296">
    <property type="entry name" value="UNCHARACTERIZED PROTEIN YKGE"/>
    <property type="match status" value="1"/>
</dbReference>
<dbReference type="GO" id="GO:0005829">
    <property type="term" value="C:cytosol"/>
    <property type="evidence" value="ECO:0007669"/>
    <property type="project" value="TreeGrafter"/>
</dbReference>